<keyword evidence="3" id="KW-1185">Reference proteome</keyword>
<protein>
    <submittedName>
        <fullName evidence="2">Uncharacterized protein</fullName>
    </submittedName>
</protein>
<dbReference type="AlphaFoldDB" id="A0A1S8CHX0"/>
<sequence length="64" mass="6786">MKNDSKAAQDNPAQLEKITPLDGAQAPTIDDPAMHGELLGTGKLGERAICKESIHTETLNTGNK</sequence>
<reference evidence="2 3" key="1">
    <citation type="submission" date="2016-11" db="EMBL/GenBank/DDBJ databases">
        <title>Rahnella oryzae sp. nov., isolated from rice root.</title>
        <authorList>
            <person name="Zhang X.-X."/>
            <person name="Zhang J."/>
        </authorList>
    </citation>
    <scope>NUCLEOTIDE SEQUENCE [LARGE SCALE GENOMIC DNA]</scope>
    <source>
        <strain evidence="2 3">J11-6</strain>
    </source>
</reference>
<accession>A0A1S8CHX0</accession>
<feature type="region of interest" description="Disordered" evidence="1">
    <location>
        <begin position="1"/>
        <end position="39"/>
    </location>
</feature>
<dbReference type="RefSeq" id="WP_076942390.1">
    <property type="nucleotide sequence ID" value="NZ_MOXD01000006.1"/>
</dbReference>
<name>A0A1S8CHX0_9GAMM</name>
<organism evidence="2 3">
    <name type="scientific">Serratia oryzae</name>
    <dbReference type="NCBI Taxonomy" id="2034155"/>
    <lineage>
        <taxon>Bacteria</taxon>
        <taxon>Pseudomonadati</taxon>
        <taxon>Pseudomonadota</taxon>
        <taxon>Gammaproteobacteria</taxon>
        <taxon>Enterobacterales</taxon>
        <taxon>Yersiniaceae</taxon>
        <taxon>Serratia</taxon>
    </lineage>
</organism>
<gene>
    <name evidence="2" type="ORF">BMI79_11690</name>
</gene>
<evidence type="ECO:0000256" key="1">
    <source>
        <dbReference type="SAM" id="MobiDB-lite"/>
    </source>
</evidence>
<dbReference type="OrthoDB" id="9888904at2"/>
<comment type="caution">
    <text evidence="2">The sequence shown here is derived from an EMBL/GenBank/DDBJ whole genome shotgun (WGS) entry which is preliminary data.</text>
</comment>
<proteinExistence type="predicted"/>
<evidence type="ECO:0000313" key="2">
    <source>
        <dbReference type="EMBL" id="OMQ22177.1"/>
    </source>
</evidence>
<dbReference type="EMBL" id="MOXD01000006">
    <property type="protein sequence ID" value="OMQ22177.1"/>
    <property type="molecule type" value="Genomic_DNA"/>
</dbReference>
<dbReference type="Proteomes" id="UP000216021">
    <property type="component" value="Unassembled WGS sequence"/>
</dbReference>
<evidence type="ECO:0000313" key="3">
    <source>
        <dbReference type="Proteomes" id="UP000216021"/>
    </source>
</evidence>